<dbReference type="EMBL" id="PNJD01000409">
    <property type="protein sequence ID" value="PMP94358.1"/>
    <property type="molecule type" value="Genomic_DNA"/>
</dbReference>
<sequence length="237" mass="27499">MNFELDRLYSYYNREVKLNPEIVGLPWIKGYGFMPDLPIAISMDETLLNTVKEAVVEIDLTRLKERFEGIIFRWAGVENITAEELGISWAILSGNDRERRLLHFEGGITLSYEQVGAIEKFVGITPDEVQDGIRHRSGRFLLEAWNTMFQGLFTRFVLMQDFLKGFLPAYYDFYVDKIVLDEDSDENAFKTQIKEMLLSDDTNQQNLAVFSLMVLKEVNKLNTEIMQNIFSNIDNPQ</sequence>
<gene>
    <name evidence="1" type="ORF">C0169_06595</name>
</gene>
<evidence type="ECO:0000313" key="2">
    <source>
        <dbReference type="Proteomes" id="UP000235619"/>
    </source>
</evidence>
<proteinExistence type="predicted"/>
<accession>A0A2N7Q858</accession>
<protein>
    <submittedName>
        <fullName evidence="1">Uncharacterized protein</fullName>
    </submittedName>
</protein>
<dbReference type="AlphaFoldDB" id="A0A2N7Q858"/>
<comment type="caution">
    <text evidence="1">The sequence shown here is derived from an EMBL/GenBank/DDBJ whole genome shotgun (WGS) entry which is preliminary data.</text>
</comment>
<reference evidence="1 2" key="1">
    <citation type="submission" date="2018-01" db="EMBL/GenBank/DDBJ databases">
        <title>Metagenomic assembled genomes from two thermal pools in the Uzon Caldera, Kamchatka, Russia.</title>
        <authorList>
            <person name="Wilkins L."/>
            <person name="Ettinger C."/>
        </authorList>
    </citation>
    <scope>NUCLEOTIDE SEQUENCE [LARGE SCALE GENOMIC DNA]</scope>
    <source>
        <strain evidence="1">ARK-04</strain>
    </source>
</reference>
<organism evidence="1 2">
    <name type="scientific">Thermodesulfobacterium geofontis</name>
    <dbReference type="NCBI Taxonomy" id="1295609"/>
    <lineage>
        <taxon>Bacteria</taxon>
        <taxon>Pseudomonadati</taxon>
        <taxon>Thermodesulfobacteriota</taxon>
        <taxon>Thermodesulfobacteria</taxon>
        <taxon>Thermodesulfobacteriales</taxon>
        <taxon>Thermodesulfobacteriaceae</taxon>
        <taxon>Thermodesulfobacterium</taxon>
    </lineage>
</organism>
<name>A0A2N7Q858_9BACT</name>
<dbReference type="Proteomes" id="UP000235619">
    <property type="component" value="Unassembled WGS sequence"/>
</dbReference>
<evidence type="ECO:0000313" key="1">
    <source>
        <dbReference type="EMBL" id="PMP94358.1"/>
    </source>
</evidence>